<dbReference type="InterPro" id="IPR051932">
    <property type="entry name" value="Bact_StressResp_Reg"/>
</dbReference>
<evidence type="ECO:0000259" key="3">
    <source>
        <dbReference type="PROSITE" id="PS50801"/>
    </source>
</evidence>
<gene>
    <name evidence="4" type="ORF">SOCE26_041990</name>
</gene>
<sequence>MESTEGQRENSDRALVEELRRENEALRRRVAELEVPARRFRSLFDAGIVSIQVLDPQSRTVEVNAGFERIWRLRVEDLTGYLLLEDQQLVANGFMDRLERGFRCGEPVQLPTIRYDPGETDTIQRGTSRWVAGALHPVIGAEGEVCEAFMLHMDVGELKQSEEELRRQSEQLAAAVAERTAELEQKLRLIDEQQRAIAELSTPVLRLWDGVLALPLIGRIDGDRAARMLDTLLRAIADTSAEQVLLDVTGVPDMDQDAASHLSAAARAAALLGARCVIVGLSARAARTLVDLGLDFEGVARFANLQEGLRDAFAQRRRPALDEAPRRAP</sequence>
<dbReference type="RefSeq" id="WP_159397136.1">
    <property type="nucleotide sequence ID" value="NZ_CP012673.1"/>
</dbReference>
<feature type="domain" description="STAS" evidence="3">
    <location>
        <begin position="201"/>
        <end position="312"/>
    </location>
</feature>
<dbReference type="OrthoDB" id="5500138at2"/>
<dbReference type="SUPFAM" id="SSF52091">
    <property type="entry name" value="SpoIIaa-like"/>
    <property type="match status" value="1"/>
</dbReference>
<dbReference type="Pfam" id="PF01740">
    <property type="entry name" value="STAS"/>
    <property type="match status" value="1"/>
</dbReference>
<dbReference type="InterPro" id="IPR000700">
    <property type="entry name" value="PAS-assoc_C"/>
</dbReference>
<dbReference type="InterPro" id="IPR000014">
    <property type="entry name" value="PAS"/>
</dbReference>
<dbReference type="CDD" id="cd07041">
    <property type="entry name" value="STAS_RsbR_RsbS_like"/>
    <property type="match status" value="1"/>
</dbReference>
<evidence type="ECO:0000313" key="4">
    <source>
        <dbReference type="EMBL" id="AUX42765.1"/>
    </source>
</evidence>
<dbReference type="AlphaFoldDB" id="A0A2L0EU02"/>
<evidence type="ECO:0000259" key="2">
    <source>
        <dbReference type="PROSITE" id="PS50113"/>
    </source>
</evidence>
<dbReference type="Gene3D" id="3.30.750.24">
    <property type="entry name" value="STAS domain"/>
    <property type="match status" value="1"/>
</dbReference>
<dbReference type="PANTHER" id="PTHR33745">
    <property type="entry name" value="RSBT ANTAGONIST PROTEIN RSBS-RELATED"/>
    <property type="match status" value="1"/>
</dbReference>
<protein>
    <recommendedName>
        <fullName evidence="6">Anti-anti-sigma factor</fullName>
    </recommendedName>
</protein>
<keyword evidence="1" id="KW-0175">Coiled coil</keyword>
<dbReference type="InterPro" id="IPR035965">
    <property type="entry name" value="PAS-like_dom_sf"/>
</dbReference>
<evidence type="ECO:0008006" key="6">
    <source>
        <dbReference type="Google" id="ProtNLM"/>
    </source>
</evidence>
<organism evidence="4 5">
    <name type="scientific">Sorangium cellulosum</name>
    <name type="common">Polyangium cellulosum</name>
    <dbReference type="NCBI Taxonomy" id="56"/>
    <lineage>
        <taxon>Bacteria</taxon>
        <taxon>Pseudomonadati</taxon>
        <taxon>Myxococcota</taxon>
        <taxon>Polyangia</taxon>
        <taxon>Polyangiales</taxon>
        <taxon>Polyangiaceae</taxon>
        <taxon>Sorangium</taxon>
    </lineage>
</organism>
<evidence type="ECO:0000256" key="1">
    <source>
        <dbReference type="SAM" id="Coils"/>
    </source>
</evidence>
<feature type="coiled-coil region" evidence="1">
    <location>
        <begin position="9"/>
        <end position="36"/>
    </location>
</feature>
<dbReference type="NCBIfam" id="TIGR00229">
    <property type="entry name" value="sensory_box"/>
    <property type="match status" value="1"/>
</dbReference>
<name>A0A2L0EU02_SORCE</name>
<dbReference type="Proteomes" id="UP000238348">
    <property type="component" value="Chromosome"/>
</dbReference>
<dbReference type="InterPro" id="IPR002645">
    <property type="entry name" value="STAS_dom"/>
</dbReference>
<dbReference type="SUPFAM" id="SSF55785">
    <property type="entry name" value="PYP-like sensor domain (PAS domain)"/>
    <property type="match status" value="1"/>
</dbReference>
<dbReference type="Gene3D" id="3.30.450.20">
    <property type="entry name" value="PAS domain"/>
    <property type="match status" value="1"/>
</dbReference>
<reference evidence="4 5" key="1">
    <citation type="submission" date="2015-09" db="EMBL/GenBank/DDBJ databases">
        <title>Sorangium comparison.</title>
        <authorList>
            <person name="Zaburannyi N."/>
            <person name="Bunk B."/>
            <person name="Overmann J."/>
            <person name="Mueller R."/>
        </authorList>
    </citation>
    <scope>NUCLEOTIDE SEQUENCE [LARGE SCALE GENOMIC DNA]</scope>
    <source>
        <strain evidence="4 5">So ce26</strain>
    </source>
</reference>
<dbReference type="PROSITE" id="PS50801">
    <property type="entry name" value="STAS"/>
    <property type="match status" value="1"/>
</dbReference>
<feature type="domain" description="PAC" evidence="2">
    <location>
        <begin position="106"/>
        <end position="167"/>
    </location>
</feature>
<proteinExistence type="predicted"/>
<accession>A0A2L0EU02</accession>
<dbReference type="EMBL" id="CP012673">
    <property type="protein sequence ID" value="AUX42765.1"/>
    <property type="molecule type" value="Genomic_DNA"/>
</dbReference>
<evidence type="ECO:0000313" key="5">
    <source>
        <dbReference type="Proteomes" id="UP000238348"/>
    </source>
</evidence>
<dbReference type="PROSITE" id="PS50113">
    <property type="entry name" value="PAC"/>
    <property type="match status" value="1"/>
</dbReference>
<dbReference type="InterPro" id="IPR036513">
    <property type="entry name" value="STAS_dom_sf"/>
</dbReference>